<gene>
    <name evidence="2" type="ORF">ACFL27_28150</name>
</gene>
<dbReference type="PANTHER" id="PTHR12697">
    <property type="entry name" value="PBS LYASE HEAT-LIKE PROTEIN"/>
    <property type="match status" value="1"/>
</dbReference>
<organism evidence="2 3">
    <name type="scientific">candidate division CSSED10-310 bacterium</name>
    <dbReference type="NCBI Taxonomy" id="2855610"/>
    <lineage>
        <taxon>Bacteria</taxon>
        <taxon>Bacteria division CSSED10-310</taxon>
    </lineage>
</organism>
<dbReference type="Proteomes" id="UP001594351">
    <property type="component" value="Unassembled WGS sequence"/>
</dbReference>
<dbReference type="InterPro" id="IPR011989">
    <property type="entry name" value="ARM-like"/>
</dbReference>
<dbReference type="InterPro" id="IPR016024">
    <property type="entry name" value="ARM-type_fold"/>
</dbReference>
<proteinExistence type="predicted"/>
<accession>A0ABV6Z6L2</accession>
<dbReference type="Pfam" id="PF13646">
    <property type="entry name" value="HEAT_2"/>
    <property type="match status" value="1"/>
</dbReference>
<comment type="caution">
    <text evidence="2">The sequence shown here is derived from an EMBL/GenBank/DDBJ whole genome shotgun (WGS) entry which is preliminary data.</text>
</comment>
<evidence type="ECO:0000256" key="1">
    <source>
        <dbReference type="SAM" id="SignalP"/>
    </source>
</evidence>
<dbReference type="EMBL" id="JBHPBY010000706">
    <property type="protein sequence ID" value="MFC1854073.1"/>
    <property type="molecule type" value="Genomic_DNA"/>
</dbReference>
<dbReference type="SUPFAM" id="SSF48371">
    <property type="entry name" value="ARM repeat"/>
    <property type="match status" value="1"/>
</dbReference>
<keyword evidence="1" id="KW-0732">Signal</keyword>
<keyword evidence="3" id="KW-1185">Reference proteome</keyword>
<protein>
    <submittedName>
        <fullName evidence="2">HEAT repeat domain-containing protein</fullName>
    </submittedName>
</protein>
<feature type="signal peptide" evidence="1">
    <location>
        <begin position="1"/>
        <end position="20"/>
    </location>
</feature>
<dbReference type="PANTHER" id="PTHR12697:SF5">
    <property type="entry name" value="DEOXYHYPUSINE HYDROXYLASE"/>
    <property type="match status" value="1"/>
</dbReference>
<evidence type="ECO:0000313" key="3">
    <source>
        <dbReference type="Proteomes" id="UP001594351"/>
    </source>
</evidence>
<reference evidence="2 3" key="1">
    <citation type="submission" date="2024-09" db="EMBL/GenBank/DDBJ databases">
        <title>Laminarin stimulates single cell rates of sulfate reduction while oxygen inhibits transcriptomic activity in coastal marine sediment.</title>
        <authorList>
            <person name="Lindsay M."/>
            <person name="Orcutt B."/>
            <person name="Emerson D."/>
            <person name="Stepanauskas R."/>
            <person name="D'Angelo T."/>
        </authorList>
    </citation>
    <scope>NUCLEOTIDE SEQUENCE [LARGE SCALE GENOMIC DNA]</scope>
    <source>
        <strain evidence="2">SAG AM-311-K15</strain>
    </source>
</reference>
<dbReference type="Gene3D" id="1.25.10.10">
    <property type="entry name" value="Leucine-rich Repeat Variant"/>
    <property type="match status" value="2"/>
</dbReference>
<name>A0ABV6Z6L2_UNCC1</name>
<sequence length="266" mass="29761">MARKIRFLLILSFCCTYFLACQSREEKYREILKTFEMALNSKDIENGMKYRKKLIGSGADAVPVMMRVLPGKSGTFKSEIMYILEKLGEPAVHALIETLPSEEANVKLHILSSLESLGNIKAVRGLEKFQQTLGSSDPLQVPTAKTLATLGSDKGFQILNNLLVSSDRDTRLNTAMLYSELADNRSLSALLKVIRSEEDRLVKNYIVEAIGKLKNIKTVPILKKYALNDKKSVLVRESAAIAISRITGESCQYHDDKGKSVYPRKQ</sequence>
<evidence type="ECO:0000313" key="2">
    <source>
        <dbReference type="EMBL" id="MFC1854073.1"/>
    </source>
</evidence>
<feature type="chain" id="PRO_5046240953" evidence="1">
    <location>
        <begin position="21"/>
        <end position="266"/>
    </location>
</feature>